<dbReference type="InterPro" id="IPR015904">
    <property type="entry name" value="Sulphide_quinone_reductase"/>
</dbReference>
<proteinExistence type="predicted"/>
<protein>
    <submittedName>
        <fullName evidence="8">FAD-dependent pyridine nucleotide-disulfide oxidoreductase</fullName>
    </submittedName>
</protein>
<dbReference type="Proteomes" id="UP000195442">
    <property type="component" value="Unassembled WGS sequence"/>
</dbReference>
<keyword evidence="3" id="KW-0874">Quinone</keyword>
<dbReference type="OrthoDB" id="9781621at2"/>
<dbReference type="EMBL" id="FUKJ01000080">
    <property type="protein sequence ID" value="SJM90572.1"/>
    <property type="molecule type" value="Genomic_DNA"/>
</dbReference>
<dbReference type="Pfam" id="PF07992">
    <property type="entry name" value="Pyr_redox_2"/>
    <property type="match status" value="1"/>
</dbReference>
<dbReference type="RefSeq" id="WP_087146154.1">
    <property type="nucleotide sequence ID" value="NZ_FUKJ01000080.1"/>
</dbReference>
<dbReference type="GO" id="GO:0070224">
    <property type="term" value="F:sulfide:quinone oxidoreductase activity"/>
    <property type="evidence" value="ECO:0007669"/>
    <property type="project" value="TreeGrafter"/>
</dbReference>
<keyword evidence="5" id="KW-0809">Transit peptide</keyword>
<organism evidence="8 9">
    <name type="scientific">Crenothrix polyspora</name>
    <dbReference type="NCBI Taxonomy" id="360316"/>
    <lineage>
        <taxon>Bacteria</taxon>
        <taxon>Pseudomonadati</taxon>
        <taxon>Pseudomonadota</taxon>
        <taxon>Gammaproteobacteria</taxon>
        <taxon>Methylococcales</taxon>
        <taxon>Crenotrichaceae</taxon>
        <taxon>Crenothrix</taxon>
    </lineage>
</organism>
<dbReference type="GO" id="GO:0070221">
    <property type="term" value="P:sulfide oxidation, using sulfide:quinone oxidoreductase"/>
    <property type="evidence" value="ECO:0007669"/>
    <property type="project" value="TreeGrafter"/>
</dbReference>
<accession>A0A1R4H2W7</accession>
<keyword evidence="6" id="KW-0560">Oxidoreductase</keyword>
<feature type="domain" description="FAD/NAD(P)-binding" evidence="7">
    <location>
        <begin position="6"/>
        <end position="125"/>
    </location>
</feature>
<dbReference type="GO" id="GO:0048038">
    <property type="term" value="F:quinone binding"/>
    <property type="evidence" value="ECO:0007669"/>
    <property type="project" value="UniProtKB-KW"/>
</dbReference>
<evidence type="ECO:0000313" key="8">
    <source>
        <dbReference type="EMBL" id="SJM90572.1"/>
    </source>
</evidence>
<dbReference type="InterPro" id="IPR023753">
    <property type="entry name" value="FAD/NAD-binding_dom"/>
</dbReference>
<keyword evidence="2" id="KW-0285">Flavoprotein</keyword>
<dbReference type="PANTHER" id="PTHR10632:SF2">
    <property type="entry name" value="SULFIDE:QUINONE OXIDOREDUCTASE, MITOCHONDRIAL"/>
    <property type="match status" value="1"/>
</dbReference>
<evidence type="ECO:0000313" key="9">
    <source>
        <dbReference type="Proteomes" id="UP000195442"/>
    </source>
</evidence>
<keyword evidence="4" id="KW-0274">FAD</keyword>
<evidence type="ECO:0000256" key="1">
    <source>
        <dbReference type="ARBA" id="ARBA00001974"/>
    </source>
</evidence>
<dbReference type="Gene3D" id="3.50.50.60">
    <property type="entry name" value="FAD/NAD(P)-binding domain"/>
    <property type="match status" value="2"/>
</dbReference>
<comment type="cofactor">
    <cofactor evidence="1">
        <name>FAD</name>
        <dbReference type="ChEBI" id="CHEBI:57692"/>
    </cofactor>
</comment>
<reference evidence="9" key="1">
    <citation type="submission" date="2017-02" db="EMBL/GenBank/DDBJ databases">
        <authorList>
            <person name="Daims H."/>
        </authorList>
    </citation>
    <scope>NUCLEOTIDE SEQUENCE [LARGE SCALE GENOMIC DNA]</scope>
</reference>
<dbReference type="PANTHER" id="PTHR10632">
    <property type="entry name" value="SULFIDE:QUINONE OXIDOREDUCTASE"/>
    <property type="match status" value="1"/>
</dbReference>
<gene>
    <name evidence="8" type="ORF">CRENPOLYSF2_1700002</name>
</gene>
<dbReference type="GO" id="GO:0071949">
    <property type="term" value="F:FAD binding"/>
    <property type="evidence" value="ECO:0007669"/>
    <property type="project" value="TreeGrafter"/>
</dbReference>
<keyword evidence="9" id="KW-1185">Reference proteome</keyword>
<name>A0A1R4H2W7_9GAMM</name>
<evidence type="ECO:0000256" key="6">
    <source>
        <dbReference type="ARBA" id="ARBA00023002"/>
    </source>
</evidence>
<dbReference type="AlphaFoldDB" id="A0A1R4H2W7"/>
<dbReference type="FunFam" id="3.50.50.60:FF:000034">
    <property type="entry name" value="sulfide:quinone oxidoreductase, mitochondrial"/>
    <property type="match status" value="1"/>
</dbReference>
<evidence type="ECO:0000256" key="3">
    <source>
        <dbReference type="ARBA" id="ARBA00022719"/>
    </source>
</evidence>
<sequence>MSQHHTVLIVGGGAAGVSVANNMRRQNSKIDIALIEPSEKHYYQPGFTIVGGGAYTLKQCTRNEADLIHRSVKWVKDYAETFQPESNTVTLRSGDKITYDYLVVCPGLQLDWDKIQGLKETLGKNNVCSNYSPDTVEYTWECLKNLKSGNALFTQPPMPIKCAGAPQKIMYLAADRFRKQGILDKFNIEFYTATPAMFGIPFFAKALMKVVAGYGIKPNFSHNLVAINGKAKTATFESTDSTGNKQQVVKPFDFIHVTPPQSAPDFIKKSPLANAAGWVDVHDNTLQHNKYPNIFGLGDATSTPNAKTAAAVRKQVPILVDNILHLINGKAVEEGYDGYGSCPLTTSLSGVILAEFSYGGKVTPSFPWLDPRKSRFIWWLGKKIGFPWMYWSLMLKGSRFDIPHKESYVENLMKED</sequence>
<evidence type="ECO:0000256" key="4">
    <source>
        <dbReference type="ARBA" id="ARBA00022827"/>
    </source>
</evidence>
<evidence type="ECO:0000256" key="2">
    <source>
        <dbReference type="ARBA" id="ARBA00022630"/>
    </source>
</evidence>
<evidence type="ECO:0000259" key="7">
    <source>
        <dbReference type="Pfam" id="PF07992"/>
    </source>
</evidence>
<dbReference type="SUPFAM" id="SSF51905">
    <property type="entry name" value="FAD/NAD(P)-binding domain"/>
    <property type="match status" value="2"/>
</dbReference>
<dbReference type="InterPro" id="IPR036188">
    <property type="entry name" value="FAD/NAD-bd_sf"/>
</dbReference>
<evidence type="ECO:0000256" key="5">
    <source>
        <dbReference type="ARBA" id="ARBA00022946"/>
    </source>
</evidence>